<keyword evidence="3 6" id="KW-0812">Transmembrane</keyword>
<gene>
    <name evidence="8" type="ORF">MKK02DRAFT_40030</name>
</gene>
<feature type="transmembrane region" description="Helical" evidence="6">
    <location>
        <begin position="120"/>
        <end position="140"/>
    </location>
</feature>
<protein>
    <submittedName>
        <fullName evidence="8">Steroid 5alpha-reductase</fullName>
    </submittedName>
</protein>
<name>A0AA38HEK0_9TREE</name>
<dbReference type="Pfam" id="PF02544">
    <property type="entry name" value="Steroid_dh"/>
    <property type="match status" value="2"/>
</dbReference>
<dbReference type="GO" id="GO:0016627">
    <property type="term" value="F:oxidoreductase activity, acting on the CH-CH group of donors"/>
    <property type="evidence" value="ECO:0007669"/>
    <property type="project" value="InterPro"/>
</dbReference>
<dbReference type="AlphaFoldDB" id="A0AA38HEK0"/>
<dbReference type="InterPro" id="IPR001104">
    <property type="entry name" value="3-oxo-5_a-steroid_4-DH_C"/>
</dbReference>
<comment type="subcellular location">
    <subcellularLocation>
        <location evidence="1">Membrane</location>
        <topology evidence="1">Multi-pass membrane protein</topology>
    </subcellularLocation>
</comment>
<dbReference type="GeneID" id="77730111"/>
<feature type="domain" description="3-oxo-5-alpha-steroid 4-dehydrogenase C-terminal" evidence="7">
    <location>
        <begin position="116"/>
        <end position="235"/>
    </location>
</feature>
<evidence type="ECO:0000256" key="4">
    <source>
        <dbReference type="ARBA" id="ARBA00022989"/>
    </source>
</evidence>
<dbReference type="Proteomes" id="UP001164286">
    <property type="component" value="Unassembled WGS sequence"/>
</dbReference>
<evidence type="ECO:0000259" key="7">
    <source>
        <dbReference type="Pfam" id="PF02544"/>
    </source>
</evidence>
<comment type="caution">
    <text evidence="8">The sequence shown here is derived from an EMBL/GenBank/DDBJ whole genome shotgun (WGS) entry which is preliminary data.</text>
</comment>
<dbReference type="PANTHER" id="PTHR10556:SF43">
    <property type="entry name" value="STEROID 5-ALPHA-REDUCTASE DET2"/>
    <property type="match status" value="1"/>
</dbReference>
<feature type="transmembrane region" description="Helical" evidence="6">
    <location>
        <begin position="152"/>
        <end position="169"/>
    </location>
</feature>
<keyword evidence="4 6" id="KW-1133">Transmembrane helix</keyword>
<reference evidence="8" key="1">
    <citation type="journal article" date="2022" name="G3 (Bethesda)">
        <title>High quality genome of the basidiomycete yeast Dioszegia hungarica PDD-24b-2 isolated from cloud water.</title>
        <authorList>
            <person name="Jarrige D."/>
            <person name="Haridas S."/>
            <person name="Bleykasten-Grosshans C."/>
            <person name="Joly M."/>
            <person name="Nadalig T."/>
            <person name="Sancelme M."/>
            <person name="Vuilleumier S."/>
            <person name="Grigoriev I.V."/>
            <person name="Amato P."/>
            <person name="Bringel F."/>
        </authorList>
    </citation>
    <scope>NUCLEOTIDE SEQUENCE</scope>
    <source>
        <strain evidence="8">PDD-24b-2</strain>
    </source>
</reference>
<dbReference type="GO" id="GO:0016020">
    <property type="term" value="C:membrane"/>
    <property type="evidence" value="ECO:0007669"/>
    <property type="project" value="UniProtKB-SubCell"/>
</dbReference>
<feature type="transmembrane region" description="Helical" evidence="6">
    <location>
        <begin position="16"/>
        <end position="36"/>
    </location>
</feature>
<evidence type="ECO:0000256" key="5">
    <source>
        <dbReference type="ARBA" id="ARBA00023136"/>
    </source>
</evidence>
<organism evidence="8 9">
    <name type="scientific">Dioszegia hungarica</name>
    <dbReference type="NCBI Taxonomy" id="4972"/>
    <lineage>
        <taxon>Eukaryota</taxon>
        <taxon>Fungi</taxon>
        <taxon>Dikarya</taxon>
        <taxon>Basidiomycota</taxon>
        <taxon>Agaricomycotina</taxon>
        <taxon>Tremellomycetes</taxon>
        <taxon>Tremellales</taxon>
        <taxon>Bulleribasidiaceae</taxon>
        <taxon>Dioszegia</taxon>
    </lineage>
</organism>
<dbReference type="EMBL" id="JAKWFO010000001">
    <property type="protein sequence ID" value="KAI9639707.1"/>
    <property type="molecule type" value="Genomic_DNA"/>
</dbReference>
<proteinExistence type="inferred from homology"/>
<sequence length="314" mass="35652">MPKDLFAILAASRPPALFFPGLLLFHTFPLHFPITLHMDAGFGRFSKESRLNLNGNVAWFLMEIISPITLLLTLNLTTHRALSPENKILATMYTIHYLHRAVVSPLLLSPQRSPQHITVTIASILFNLFNGSMVACGLAYFPTYISVHETRFWLGVVGWAIGFAGNIYHDEVLNDLRRPAGQRLVSSLSKEEEEGDKAAGNGRYLIPRAGLFKYISFPNYLCEWFEWTCFALISSPIPFIPVPTLQSIRLSPRLALWIARLGYWPPVLIVPEWLFVVNEVAAMVPRAIRAQGWYRETFGERFPRDRKIVIPGVF</sequence>
<feature type="transmembrane region" description="Helical" evidence="6">
    <location>
        <begin position="57"/>
        <end position="76"/>
    </location>
</feature>
<evidence type="ECO:0000256" key="2">
    <source>
        <dbReference type="ARBA" id="ARBA00007742"/>
    </source>
</evidence>
<evidence type="ECO:0000256" key="6">
    <source>
        <dbReference type="SAM" id="Phobius"/>
    </source>
</evidence>
<feature type="domain" description="3-oxo-5-alpha-steroid 4-dehydrogenase C-terminal" evidence="7">
    <location>
        <begin position="271"/>
        <end position="314"/>
    </location>
</feature>
<evidence type="ECO:0000313" key="9">
    <source>
        <dbReference type="Proteomes" id="UP001164286"/>
    </source>
</evidence>
<dbReference type="PROSITE" id="PS50244">
    <property type="entry name" value="S5A_REDUCTASE"/>
    <property type="match status" value="1"/>
</dbReference>
<keyword evidence="9" id="KW-1185">Reference proteome</keyword>
<comment type="similarity">
    <text evidence="2">Belongs to the steroid 5-alpha reductase family.</text>
</comment>
<evidence type="ECO:0000256" key="1">
    <source>
        <dbReference type="ARBA" id="ARBA00004141"/>
    </source>
</evidence>
<dbReference type="GO" id="GO:0006629">
    <property type="term" value="P:lipid metabolic process"/>
    <property type="evidence" value="ECO:0007669"/>
    <property type="project" value="InterPro"/>
</dbReference>
<keyword evidence="5 6" id="KW-0472">Membrane</keyword>
<evidence type="ECO:0000313" key="8">
    <source>
        <dbReference type="EMBL" id="KAI9639707.1"/>
    </source>
</evidence>
<evidence type="ECO:0000256" key="3">
    <source>
        <dbReference type="ARBA" id="ARBA00022692"/>
    </source>
</evidence>
<dbReference type="PANTHER" id="PTHR10556">
    <property type="entry name" value="3-OXO-5-ALPHA-STEROID 4-DEHYDROGENASE"/>
    <property type="match status" value="1"/>
</dbReference>
<dbReference type="InterPro" id="IPR039357">
    <property type="entry name" value="SRD5A/TECR"/>
</dbReference>
<dbReference type="RefSeq" id="XP_052949484.1">
    <property type="nucleotide sequence ID" value="XM_053090906.1"/>
</dbReference>
<accession>A0AA38HEK0</accession>